<keyword evidence="5 6" id="KW-0732">Signal</keyword>
<evidence type="ECO:0000256" key="5">
    <source>
        <dbReference type="ARBA" id="ARBA00022729"/>
    </source>
</evidence>
<dbReference type="PANTHER" id="PTHR30532">
    <property type="entry name" value="IRON III DICITRATE-BINDING PERIPLASMIC PROTEIN"/>
    <property type="match status" value="1"/>
</dbReference>
<dbReference type="EMBL" id="CYPR01000127">
    <property type="protein sequence ID" value="CUH39277.1"/>
    <property type="molecule type" value="Genomic_DNA"/>
</dbReference>
<keyword evidence="3" id="KW-0813">Transport</keyword>
<gene>
    <name evidence="8" type="primary">fhuD_2</name>
    <name evidence="8" type="ORF">JSE7799_02001</name>
</gene>
<dbReference type="PRINTS" id="PR01715">
    <property type="entry name" value="FERRIBNDNGPP"/>
</dbReference>
<reference evidence="8 9" key="1">
    <citation type="submission" date="2015-09" db="EMBL/GenBank/DDBJ databases">
        <authorList>
            <person name="Jackson K.R."/>
            <person name="Lunt B.L."/>
            <person name="Fisher J.N.B."/>
            <person name="Gardner A.V."/>
            <person name="Bailey M.E."/>
            <person name="Deus L.M."/>
            <person name="Earl A.S."/>
            <person name="Gibby P.D."/>
            <person name="Hartmann K.A."/>
            <person name="Liu J.E."/>
            <person name="Manci A.M."/>
            <person name="Nielsen D.A."/>
            <person name="Solomon M.B."/>
            <person name="Breakwell D.P."/>
            <person name="Burnett S.H."/>
            <person name="Grose J.H."/>
        </authorList>
    </citation>
    <scope>NUCLEOTIDE SEQUENCE [LARGE SCALE GENOMIC DNA]</scope>
    <source>
        <strain evidence="8 9">CECT 7799</strain>
    </source>
</reference>
<feature type="domain" description="Fe/B12 periplasmic-binding" evidence="7">
    <location>
        <begin position="39"/>
        <end position="300"/>
    </location>
</feature>
<accession>A0A0M7B914</accession>
<evidence type="ECO:0000256" key="1">
    <source>
        <dbReference type="ARBA" id="ARBA00004196"/>
    </source>
</evidence>
<dbReference type="InterPro" id="IPR002491">
    <property type="entry name" value="ABC_transptr_periplasmic_BD"/>
</dbReference>
<dbReference type="PROSITE" id="PS50983">
    <property type="entry name" value="FE_B12_PBP"/>
    <property type="match status" value="1"/>
</dbReference>
<keyword evidence="4" id="KW-0406">Ion transport</keyword>
<dbReference type="Gene3D" id="3.40.50.1980">
    <property type="entry name" value="Nitrogenase molybdenum iron protein domain"/>
    <property type="match status" value="2"/>
</dbReference>
<comment type="subcellular location">
    <subcellularLocation>
        <location evidence="1">Cell envelope</location>
    </subcellularLocation>
</comment>
<dbReference type="RefSeq" id="WP_055663493.1">
    <property type="nucleotide sequence ID" value="NZ_CYPR01000127.1"/>
</dbReference>
<evidence type="ECO:0000313" key="9">
    <source>
        <dbReference type="Proteomes" id="UP000049455"/>
    </source>
</evidence>
<dbReference type="STRING" id="313367.JSE7799_02001"/>
<keyword evidence="9" id="KW-1185">Reference proteome</keyword>
<dbReference type="InterPro" id="IPR051313">
    <property type="entry name" value="Bact_iron-sidero_bind"/>
</dbReference>
<dbReference type="PANTHER" id="PTHR30532:SF1">
    <property type="entry name" value="IRON(3+)-HYDROXAMATE-BINDING PROTEIN FHUD"/>
    <property type="match status" value="1"/>
</dbReference>
<organism evidence="8 9">
    <name type="scientific">Jannaschia seosinensis</name>
    <dbReference type="NCBI Taxonomy" id="313367"/>
    <lineage>
        <taxon>Bacteria</taxon>
        <taxon>Pseudomonadati</taxon>
        <taxon>Pseudomonadota</taxon>
        <taxon>Alphaproteobacteria</taxon>
        <taxon>Rhodobacterales</taxon>
        <taxon>Roseobacteraceae</taxon>
        <taxon>Jannaschia</taxon>
    </lineage>
</organism>
<dbReference type="GO" id="GO:1901678">
    <property type="term" value="P:iron coordination entity transport"/>
    <property type="evidence" value="ECO:0007669"/>
    <property type="project" value="UniProtKB-ARBA"/>
</dbReference>
<evidence type="ECO:0000259" key="7">
    <source>
        <dbReference type="PROSITE" id="PS50983"/>
    </source>
</evidence>
<keyword evidence="4" id="KW-0408">Iron</keyword>
<dbReference type="SUPFAM" id="SSF53807">
    <property type="entry name" value="Helical backbone' metal receptor"/>
    <property type="match status" value="1"/>
</dbReference>
<evidence type="ECO:0000256" key="3">
    <source>
        <dbReference type="ARBA" id="ARBA00022448"/>
    </source>
</evidence>
<name>A0A0M7B914_9RHOB</name>
<dbReference type="CDD" id="cd01146">
    <property type="entry name" value="FhuD"/>
    <property type="match status" value="1"/>
</dbReference>
<feature type="chain" id="PRO_5005809815" evidence="6">
    <location>
        <begin position="22"/>
        <end position="301"/>
    </location>
</feature>
<proteinExistence type="inferred from homology"/>
<dbReference type="Pfam" id="PF01497">
    <property type="entry name" value="Peripla_BP_2"/>
    <property type="match status" value="1"/>
</dbReference>
<evidence type="ECO:0000313" key="8">
    <source>
        <dbReference type="EMBL" id="CUH39277.1"/>
    </source>
</evidence>
<feature type="signal peptide" evidence="6">
    <location>
        <begin position="1"/>
        <end position="21"/>
    </location>
</feature>
<evidence type="ECO:0000256" key="2">
    <source>
        <dbReference type="ARBA" id="ARBA00008814"/>
    </source>
</evidence>
<dbReference type="GO" id="GO:0030288">
    <property type="term" value="C:outer membrane-bounded periplasmic space"/>
    <property type="evidence" value="ECO:0007669"/>
    <property type="project" value="TreeGrafter"/>
</dbReference>
<evidence type="ECO:0000256" key="4">
    <source>
        <dbReference type="ARBA" id="ARBA00022496"/>
    </source>
</evidence>
<dbReference type="Proteomes" id="UP000049455">
    <property type="component" value="Unassembled WGS sequence"/>
</dbReference>
<evidence type="ECO:0000256" key="6">
    <source>
        <dbReference type="SAM" id="SignalP"/>
    </source>
</evidence>
<dbReference type="AlphaFoldDB" id="A0A0M7B914"/>
<sequence length="301" mass="31401">MLRTLALAAILAVPAALPSHAFELAGDTGTVSLDAPPESVAALSWGLAEMAADLGLPLAGVADVEGYRTWVGTPALPQEVRDVGLRTEPNLEALGALEPGLILGSDQQIDMASRLDDIAPVWIRDHFSAAHDNAETARRTYRDLAAAFGKLELAERRLIKIDAAMQAAGDRVRTAWQGEVPPILPVRLLTPTTVRIHGPNSMAAAAIGGMGLTAAASGAPTDWGFVTAPIEALADYPDAAIVHIDPFAEKDALFASPLWSAIPAVAAGRFAVADLAWTFGGVVSLEILAERIADALVATTK</sequence>
<comment type="similarity">
    <text evidence="2">Belongs to the bacterial solute-binding protein 8 family.</text>
</comment>
<protein>
    <submittedName>
        <fullName evidence="8">Iron(III)-hydroxamate-binding protein FhuD</fullName>
    </submittedName>
</protein>
<dbReference type="OrthoDB" id="8370650at2"/>
<keyword evidence="4" id="KW-0410">Iron transport</keyword>